<dbReference type="Proteomes" id="UP000256541">
    <property type="component" value="Unassembled WGS sequence"/>
</dbReference>
<dbReference type="Gene3D" id="3.50.50.60">
    <property type="entry name" value="FAD/NAD(P)-binding domain"/>
    <property type="match status" value="1"/>
</dbReference>
<dbReference type="PANTHER" id="PTHR13847">
    <property type="entry name" value="SARCOSINE DEHYDROGENASE-RELATED"/>
    <property type="match status" value="1"/>
</dbReference>
<dbReference type="GO" id="GO:0005737">
    <property type="term" value="C:cytoplasm"/>
    <property type="evidence" value="ECO:0007669"/>
    <property type="project" value="TreeGrafter"/>
</dbReference>
<organism evidence="4 5">
    <name type="scientific">Subtercola boreus</name>
    <dbReference type="NCBI Taxonomy" id="120213"/>
    <lineage>
        <taxon>Bacteria</taxon>
        <taxon>Bacillati</taxon>
        <taxon>Actinomycetota</taxon>
        <taxon>Actinomycetes</taxon>
        <taxon>Micrococcales</taxon>
        <taxon>Microbacteriaceae</taxon>
        <taxon>Subtercola</taxon>
    </lineage>
</organism>
<reference evidence="4 5" key="1">
    <citation type="submission" date="2017-04" db="EMBL/GenBank/DDBJ databases">
        <title>Comparative genome analysis of Subtercola boreus.</title>
        <authorList>
            <person name="Cho Y.-J."/>
            <person name="Cho A."/>
            <person name="Kim O.-S."/>
            <person name="Lee J.-I."/>
        </authorList>
    </citation>
    <scope>NUCLEOTIDE SEQUENCE [LARGE SCALE GENOMIC DNA]</scope>
    <source>
        <strain evidence="4 5">P27479</strain>
    </source>
</reference>
<evidence type="ECO:0000313" key="4">
    <source>
        <dbReference type="EMBL" id="RFA14486.1"/>
    </source>
</evidence>
<sequence>MKERAMNFWDERAPGAAPDARADRSAATSDLAASVCIIGAGLTGLWTAYYLAKADPSLAIVVLEKETVGFGASGRNGGWCSALFPRSAASLERTHEFDAAVAMRSAMVATVAEVGRVTALEGIDCDFAQGGTLTFAMSPVQVAAAHAEVEEADRFGVDRLTYTSFVGGGLHNSASSATAAAPTTGTAGHPAGALGATHDPACARLHPGKLVHGLAAVVQRLGVRIHEHTEVVSWVPGHVTFRAASAATSSTGAGTGTGTVAADRIVIATEAYGAKLPGVGRRILPLYSLMIATEPLPDTFWESAGIAHGNTFSDYRHLLIYGQRTADNRFAFGGRGARYHWGSSIRPSYDTVERVFDHLRDTLVDLFPDAFDAEVTHRWGGPIGVPRDWHASASFNPRTGIAYAGGYVGDGLSTTNLAGRTLTALMTGNDPSLAAPGADLRTLPWVNHLSPRWEPEPLRFLGTNLGLASADLADREERMTGRPSRTALLLGPLTGH</sequence>
<keyword evidence="2" id="KW-0472">Membrane</keyword>
<dbReference type="EMBL" id="NBXB01000028">
    <property type="protein sequence ID" value="RFA14486.1"/>
    <property type="molecule type" value="Genomic_DNA"/>
</dbReference>
<name>A0A3E0VX85_9MICO</name>
<feature type="region of interest" description="Disordered" evidence="1">
    <location>
        <begin position="1"/>
        <end position="21"/>
    </location>
</feature>
<gene>
    <name evidence="4" type="ORF">B7R22_09685</name>
</gene>
<accession>A0A3E0VX85</accession>
<keyword evidence="2" id="KW-0812">Transmembrane</keyword>
<protein>
    <submittedName>
        <fullName evidence="4">FAD-dependent oxidoreductase</fullName>
    </submittedName>
</protein>
<proteinExistence type="predicted"/>
<feature type="transmembrane region" description="Helical" evidence="2">
    <location>
        <begin position="31"/>
        <end position="52"/>
    </location>
</feature>
<dbReference type="InterPro" id="IPR006076">
    <property type="entry name" value="FAD-dep_OxRdtase"/>
</dbReference>
<keyword evidence="2" id="KW-1133">Transmembrane helix</keyword>
<feature type="compositionally biased region" description="Basic and acidic residues" evidence="1">
    <location>
        <begin position="1"/>
        <end position="13"/>
    </location>
</feature>
<comment type="caution">
    <text evidence="4">The sequence shown here is derived from an EMBL/GenBank/DDBJ whole genome shotgun (WGS) entry which is preliminary data.</text>
</comment>
<dbReference type="PANTHER" id="PTHR13847:SF285">
    <property type="entry name" value="FAD DEPENDENT OXIDOREDUCTASE DOMAIN-CONTAINING PROTEIN"/>
    <property type="match status" value="1"/>
</dbReference>
<dbReference type="Gene3D" id="3.30.9.10">
    <property type="entry name" value="D-Amino Acid Oxidase, subunit A, domain 2"/>
    <property type="match status" value="1"/>
</dbReference>
<dbReference type="SUPFAM" id="SSF51905">
    <property type="entry name" value="FAD/NAD(P)-binding domain"/>
    <property type="match status" value="1"/>
</dbReference>
<feature type="domain" description="FAD dependent oxidoreductase" evidence="3">
    <location>
        <begin position="35"/>
        <end position="425"/>
    </location>
</feature>
<dbReference type="InterPro" id="IPR036188">
    <property type="entry name" value="FAD/NAD-bd_sf"/>
</dbReference>
<dbReference type="Pfam" id="PF01266">
    <property type="entry name" value="DAO"/>
    <property type="match status" value="1"/>
</dbReference>
<evidence type="ECO:0000256" key="1">
    <source>
        <dbReference type="SAM" id="MobiDB-lite"/>
    </source>
</evidence>
<evidence type="ECO:0000259" key="3">
    <source>
        <dbReference type="Pfam" id="PF01266"/>
    </source>
</evidence>
<dbReference type="AlphaFoldDB" id="A0A3E0VX85"/>
<evidence type="ECO:0000256" key="2">
    <source>
        <dbReference type="SAM" id="Phobius"/>
    </source>
</evidence>
<evidence type="ECO:0000313" key="5">
    <source>
        <dbReference type="Proteomes" id="UP000256541"/>
    </source>
</evidence>